<dbReference type="Pfam" id="PF03237">
    <property type="entry name" value="Terminase_6N"/>
    <property type="match status" value="1"/>
</dbReference>
<dbReference type="Gene3D" id="3.40.50.300">
    <property type="entry name" value="P-loop containing nucleotide triphosphate hydrolases"/>
    <property type="match status" value="1"/>
</dbReference>
<proteinExistence type="predicted"/>
<gene>
    <name evidence="1" type="ORF">UFOVP450_175</name>
</gene>
<dbReference type="InterPro" id="IPR027417">
    <property type="entry name" value="P-loop_NTPase"/>
</dbReference>
<evidence type="ECO:0000313" key="1">
    <source>
        <dbReference type="EMBL" id="CAB4143587.1"/>
    </source>
</evidence>
<protein>
    <submittedName>
        <fullName evidence="1">Large terminase protein</fullName>
    </submittedName>
</protein>
<dbReference type="SUPFAM" id="SSF52540">
    <property type="entry name" value="P-loop containing nucleoside triphosphate hydrolases"/>
    <property type="match status" value="1"/>
</dbReference>
<sequence>MSEKTLKEIIKEEYVKCATDPSYFTNKYCMIQHPTRGKIPFHLYPYQKEALDHFLQNDRAIILKSRQLGISTLIAAYSLWLILFHTDKNVLVVAIDQNTSKNLVTKVRVMFDNLPSWLKMKCVESNKLSMRLSNGSQIKAVASTGTSGRSEALSLVIIDEAAFVDGAEELWASLQQTLSTGGQGILLSTPNGTGNFFHKIWIRAEAGENVFKTIRLPWQVHPERNQEWRDRQDAELGMRLAAQECDCDFSSSGNTLVDPNLIQWYLQTTTLEPIEKRGFDNGYWVWELPDYKKTYIVTADVARGDGSDYSAFHVLDAESLTQVAEYKGQLTTKDFGNMLVSVATEWNDALLVVENNNVGWATIQQIIDRNYKNLYYTYKSDVLDSDVFLAKGYDLVNKTDMVAGFTMSHKIRPLAISKFDLLTREKSLIFRSKRFMDELSTFIWKDGKAQAANGYNDDLVLCMCQGIWVRDTALRLRQAGIDITKAALNATRNNATIYTGAMQRNESWKHDVGGKSEDLTWLL</sequence>
<name>A0A6J5MCM8_9CAUD</name>
<dbReference type="Gene3D" id="3.30.420.240">
    <property type="match status" value="1"/>
</dbReference>
<reference evidence="1" key="1">
    <citation type="submission" date="2020-04" db="EMBL/GenBank/DDBJ databases">
        <authorList>
            <person name="Chiriac C."/>
            <person name="Salcher M."/>
            <person name="Ghai R."/>
            <person name="Kavagutti S V."/>
        </authorList>
    </citation>
    <scope>NUCLEOTIDE SEQUENCE</scope>
</reference>
<organism evidence="1">
    <name type="scientific">uncultured Caudovirales phage</name>
    <dbReference type="NCBI Taxonomy" id="2100421"/>
    <lineage>
        <taxon>Viruses</taxon>
        <taxon>Duplodnaviria</taxon>
        <taxon>Heunggongvirae</taxon>
        <taxon>Uroviricota</taxon>
        <taxon>Caudoviricetes</taxon>
        <taxon>Peduoviridae</taxon>
        <taxon>Maltschvirus</taxon>
        <taxon>Maltschvirus maltsch</taxon>
    </lineage>
</organism>
<accession>A0A6J5MCM8</accession>
<dbReference type="EMBL" id="LR796421">
    <property type="protein sequence ID" value="CAB4143587.1"/>
    <property type="molecule type" value="Genomic_DNA"/>
</dbReference>